<evidence type="ECO:0000259" key="2">
    <source>
        <dbReference type="Pfam" id="PF16242"/>
    </source>
</evidence>
<proteinExistence type="predicted"/>
<dbReference type="PANTHER" id="PTHR34818:SF1">
    <property type="entry name" value="PROTEIN BLI-3"/>
    <property type="match status" value="1"/>
</dbReference>
<evidence type="ECO:0000313" key="3">
    <source>
        <dbReference type="EMBL" id="BAN04285.1"/>
    </source>
</evidence>
<feature type="domain" description="General stress protein FMN-binding split barrel" evidence="2">
    <location>
        <begin position="42"/>
        <end position="178"/>
    </location>
</feature>
<feature type="compositionally biased region" description="Basic and acidic residues" evidence="1">
    <location>
        <begin position="16"/>
        <end position="30"/>
    </location>
</feature>
<dbReference type="InterPro" id="IPR052917">
    <property type="entry name" value="Stress-Dev_Protein"/>
</dbReference>
<accession>A0A6C7EH30</accession>
<dbReference type="InterPro" id="IPR038725">
    <property type="entry name" value="YdaG_split_barrel_FMN-bd"/>
</dbReference>
<feature type="region of interest" description="Disordered" evidence="1">
    <location>
        <begin position="1"/>
        <end position="37"/>
    </location>
</feature>
<evidence type="ECO:0000256" key="1">
    <source>
        <dbReference type="SAM" id="MobiDB-lite"/>
    </source>
</evidence>
<dbReference type="SUPFAM" id="SSF50475">
    <property type="entry name" value="FMN-binding split barrel"/>
    <property type="match status" value="1"/>
</dbReference>
<evidence type="ECO:0000313" key="4">
    <source>
        <dbReference type="Proteomes" id="UP000011863"/>
    </source>
</evidence>
<dbReference type="PANTHER" id="PTHR34818">
    <property type="entry name" value="PROTEIN BLI-3"/>
    <property type="match status" value="1"/>
</dbReference>
<dbReference type="AlphaFoldDB" id="A0A6C7EH30"/>
<keyword evidence="4" id="KW-1185">Reference proteome</keyword>
<dbReference type="EMBL" id="AP012057">
    <property type="protein sequence ID" value="BAN04285.1"/>
    <property type="molecule type" value="Genomic_DNA"/>
</dbReference>
<name>A0A6C7EH30_ILUCY</name>
<protein>
    <recommendedName>
        <fullName evidence="2">General stress protein FMN-binding split barrel domain-containing protein</fullName>
    </recommendedName>
</protein>
<dbReference type="Gene3D" id="2.30.110.10">
    <property type="entry name" value="Electron Transport, Fmn-binding Protein, Chain A"/>
    <property type="match status" value="1"/>
</dbReference>
<sequence length="191" mass="20758">MSSRFAAAVSTGLSRAADRVGRLASERGDGSNDDPADELSLEQLIARAGDIRTVMVTTVDERGTLSSRPLTVQRIADDGDLAFIVDRNAEWVTQAVEPINVAFVDGSRTWISVAGRMTLDDDRAALDELWDPMTDAFFPDGKNDGPIVLRVLSDRWEYWTAPNRAIQLIEVVRAKFGDGSTDLGDSGAVET</sequence>
<organism evidence="3 4">
    <name type="scientific">Ilumatobacter coccineus (strain NBRC 103263 / KCTC 29153 / YM16-304)</name>
    <dbReference type="NCBI Taxonomy" id="1313172"/>
    <lineage>
        <taxon>Bacteria</taxon>
        <taxon>Bacillati</taxon>
        <taxon>Actinomycetota</taxon>
        <taxon>Acidimicrobiia</taxon>
        <taxon>Acidimicrobiales</taxon>
        <taxon>Ilumatobacteraceae</taxon>
        <taxon>Ilumatobacter</taxon>
    </lineage>
</organism>
<dbReference type="Pfam" id="PF16242">
    <property type="entry name" value="Pyrid_ox_like"/>
    <property type="match status" value="1"/>
</dbReference>
<gene>
    <name evidence="3" type="ORF">YM304_39710</name>
</gene>
<dbReference type="KEGG" id="aym:YM304_39710"/>
<dbReference type="InterPro" id="IPR012349">
    <property type="entry name" value="Split_barrel_FMN-bd"/>
</dbReference>
<dbReference type="Proteomes" id="UP000011863">
    <property type="component" value="Chromosome"/>
</dbReference>
<reference evidence="3 4" key="1">
    <citation type="journal article" date="2013" name="Int. J. Syst. Evol. Microbiol.">
        <title>Ilumatobacter nonamiense sp. nov. and Ilumatobacter coccineum sp. nov., isolated from seashore sand.</title>
        <authorList>
            <person name="Matsumoto A."/>
            <person name="Kasai H."/>
            <person name="Matsuo Y."/>
            <person name="Shizuri Y."/>
            <person name="Ichikawa N."/>
            <person name="Fujita N."/>
            <person name="Omura S."/>
            <person name="Takahashi Y."/>
        </authorList>
    </citation>
    <scope>NUCLEOTIDE SEQUENCE [LARGE SCALE GENOMIC DNA]</scope>
    <source>
        <strain evidence="4">NBRC 103263 / KCTC 29153 / YM16-304</strain>
    </source>
</reference>